<dbReference type="Proteomes" id="UP000311382">
    <property type="component" value="Unassembled WGS sequence"/>
</dbReference>
<feature type="region of interest" description="Disordered" evidence="4">
    <location>
        <begin position="61"/>
        <end position="294"/>
    </location>
</feature>
<feature type="compositionally biased region" description="Acidic residues" evidence="4">
    <location>
        <begin position="190"/>
        <end position="199"/>
    </location>
</feature>
<reference evidence="6 7" key="1">
    <citation type="submission" date="2019-03" db="EMBL/GenBank/DDBJ databases">
        <title>Rhodosporidium diobovatum UCD-FST 08-225 genome sequencing, assembly, and annotation.</title>
        <authorList>
            <person name="Fakankun I.U."/>
            <person name="Fristensky B."/>
            <person name="Levin D.B."/>
        </authorList>
    </citation>
    <scope>NUCLEOTIDE SEQUENCE [LARGE SCALE GENOMIC DNA]</scope>
    <source>
        <strain evidence="6 7">UCD-FST 08-225</strain>
    </source>
</reference>
<dbReference type="OrthoDB" id="1924577at2759"/>
<organism evidence="6 7">
    <name type="scientific">Rhodotorula diobovata</name>
    <dbReference type="NCBI Taxonomy" id="5288"/>
    <lineage>
        <taxon>Eukaryota</taxon>
        <taxon>Fungi</taxon>
        <taxon>Dikarya</taxon>
        <taxon>Basidiomycota</taxon>
        <taxon>Pucciniomycotina</taxon>
        <taxon>Microbotryomycetes</taxon>
        <taxon>Sporidiobolales</taxon>
        <taxon>Sporidiobolaceae</taxon>
        <taxon>Rhodotorula</taxon>
    </lineage>
</organism>
<name>A0A5C5FXR0_9BASI</name>
<comment type="caution">
    <text evidence="6">The sequence shown here is derived from an EMBL/GenBank/DDBJ whole genome shotgun (WGS) entry which is preliminary data.</text>
</comment>
<keyword evidence="3" id="KW-0539">Nucleus</keyword>
<evidence type="ECO:0000256" key="3">
    <source>
        <dbReference type="ARBA" id="ARBA00023242"/>
    </source>
</evidence>
<feature type="compositionally biased region" description="Basic and acidic residues" evidence="4">
    <location>
        <begin position="284"/>
        <end position="294"/>
    </location>
</feature>
<feature type="compositionally biased region" description="Acidic residues" evidence="4">
    <location>
        <begin position="248"/>
        <end position="257"/>
    </location>
</feature>
<feature type="compositionally biased region" description="Acidic residues" evidence="4">
    <location>
        <begin position="519"/>
        <end position="543"/>
    </location>
</feature>
<dbReference type="STRING" id="5288.A0A5C5FXR0"/>
<dbReference type="PANTHER" id="PTHR13237">
    <property type="entry name" value="SOMETHING ABOUT SILENCING PROTEIN 10-RELATED"/>
    <property type="match status" value="1"/>
</dbReference>
<sequence>MARPKQTGARKATQYRAKAIQQEQAFDPRNSRSHKQYDTYDSVMDGEEDQFHLNRDKMLLDDGLGSARNDDDDGLDVPDTVYDLDLPSESGSDDDDVDLDEDNDDADEAPAKRARKEYKRPAKDDSTKGRYGHQVDPKQDVVFPSSDDESGTGSEDDDDDSGALDAAQLASTVDSDDELSGRRNKKGSEEDSEEEEDEDRWAAGHYHVSRRAPGEADSSDDEALELEEQEARRLQKKARERMSGADFGVDEDSEDEEAGAKKGGEERLRLDEDEVDGAAAAAPEKGREDEDASHMGEAEAIAHLLKTQPETLALVDDFVLTASKIRQVAEDLEVVRKGDGKGGEHPALAIMELEHQALTTYLPTLAFYFSLLVAPTPPPSALVDKVLARLTSLRERLATMEELDLTSTNYGAEEDDEDEEDEEGAPEEEEERVPRGKRSRRDMLASEAMDFHASLADGASDDDEDDDDEGEEVTDSMLAGLDDDELEALMGELGPGDGAEELMKRVRAKQAQKMGLEAGSEEDDEEMLLDGEEEDEDEEEDEEEQRRIAAARAAKKQSKRKGGAVPSVPALAPLPRGKQPSSAAPAASTLPRPSASAASDYLDPLALSASDVADKASSRHTLRFHVSQVAQKAARREARRVGLEGDDDVPRRSKEQARREVLKRQEHGAAKDAKERAALDEGEFDDEDRKAARAVRGEGADGEEEGGGGGGDDDDYYDLVAAEKDEGRKAKKAKYEDDRAAEKAEIEALAASSVDGPRGASRQILANKGLTPKRKKENRNARVKKRRQYDDKKKKLRSMQATYGGGEARTGYEGEKSGISRATVKSVKLG</sequence>
<feature type="compositionally biased region" description="Acidic residues" evidence="4">
    <location>
        <begin position="700"/>
        <end position="717"/>
    </location>
</feature>
<feature type="compositionally biased region" description="Low complexity" evidence="4">
    <location>
        <begin position="563"/>
        <end position="597"/>
    </location>
</feature>
<protein>
    <recommendedName>
        <fullName evidence="5">Sas10 C-terminal domain-containing protein</fullName>
    </recommendedName>
</protein>
<feature type="compositionally biased region" description="Acidic residues" evidence="4">
    <location>
        <begin position="217"/>
        <end position="228"/>
    </location>
</feature>
<accession>A0A5C5FXR0</accession>
<feature type="compositionally biased region" description="Basic and acidic residues" evidence="4">
    <location>
        <begin position="119"/>
        <end position="139"/>
    </location>
</feature>
<feature type="compositionally biased region" description="Acidic residues" evidence="4">
    <location>
        <begin position="91"/>
        <end position="108"/>
    </location>
</feature>
<feature type="region of interest" description="Disordered" evidence="4">
    <location>
        <begin position="1"/>
        <end position="45"/>
    </location>
</feature>
<dbReference type="PANTHER" id="PTHR13237:SF8">
    <property type="entry name" value="SOMETHING ABOUT SILENCING PROTEIN 10"/>
    <property type="match status" value="1"/>
</dbReference>
<dbReference type="GO" id="GO:0032040">
    <property type="term" value="C:small-subunit processome"/>
    <property type="evidence" value="ECO:0007669"/>
    <property type="project" value="TreeGrafter"/>
</dbReference>
<comment type="similarity">
    <text evidence="2">Belongs to the SAS10 family.</text>
</comment>
<evidence type="ECO:0000313" key="6">
    <source>
        <dbReference type="EMBL" id="TNY21578.1"/>
    </source>
</evidence>
<dbReference type="EMBL" id="SOZI01000041">
    <property type="protein sequence ID" value="TNY21578.1"/>
    <property type="molecule type" value="Genomic_DNA"/>
</dbReference>
<proteinExistence type="inferred from homology"/>
<dbReference type="GO" id="GO:0000462">
    <property type="term" value="P:maturation of SSU-rRNA from tricistronic rRNA transcript (SSU-rRNA, 5.8S rRNA, LSU-rRNA)"/>
    <property type="evidence" value="ECO:0007669"/>
    <property type="project" value="TreeGrafter"/>
</dbReference>
<feature type="compositionally biased region" description="Basic and acidic residues" evidence="4">
    <location>
        <begin position="687"/>
        <end position="699"/>
    </location>
</feature>
<feature type="compositionally biased region" description="Acidic residues" evidence="4">
    <location>
        <begin position="146"/>
        <end position="162"/>
    </location>
</feature>
<feature type="compositionally biased region" description="Acidic residues" evidence="4">
    <location>
        <begin position="412"/>
        <end position="431"/>
    </location>
</feature>
<feature type="compositionally biased region" description="Basic and acidic residues" evidence="4">
    <location>
        <begin position="258"/>
        <end position="270"/>
    </location>
</feature>
<feature type="compositionally biased region" description="Basic and acidic residues" evidence="4">
    <location>
        <begin position="634"/>
        <end position="679"/>
    </location>
</feature>
<comment type="subcellular location">
    <subcellularLocation>
        <location evidence="1">Nucleus</location>
    </subcellularLocation>
</comment>
<evidence type="ECO:0000313" key="7">
    <source>
        <dbReference type="Proteomes" id="UP000311382"/>
    </source>
</evidence>
<evidence type="ECO:0000259" key="5">
    <source>
        <dbReference type="Pfam" id="PF09368"/>
    </source>
</evidence>
<feature type="compositionally biased region" description="Basic and acidic residues" evidence="4">
    <location>
        <begin position="721"/>
        <end position="746"/>
    </location>
</feature>
<feature type="domain" description="Sas10 C-terminal" evidence="5">
    <location>
        <begin position="755"/>
        <end position="829"/>
    </location>
</feature>
<evidence type="ECO:0000256" key="2">
    <source>
        <dbReference type="ARBA" id="ARBA00010979"/>
    </source>
</evidence>
<dbReference type="AlphaFoldDB" id="A0A5C5FXR0"/>
<feature type="region of interest" description="Disordered" evidence="4">
    <location>
        <begin position="401"/>
        <end position="597"/>
    </location>
</feature>
<dbReference type="Pfam" id="PF09368">
    <property type="entry name" value="Sas10"/>
    <property type="match status" value="1"/>
</dbReference>
<evidence type="ECO:0000256" key="4">
    <source>
        <dbReference type="SAM" id="MobiDB-lite"/>
    </source>
</evidence>
<feature type="compositionally biased region" description="Basic residues" evidence="4">
    <location>
        <begin position="771"/>
        <end position="787"/>
    </location>
</feature>
<gene>
    <name evidence="6" type="ORF">DMC30DRAFT_394681</name>
</gene>
<dbReference type="InterPro" id="IPR018972">
    <property type="entry name" value="Sas10_C_dom"/>
</dbReference>
<evidence type="ECO:0000256" key="1">
    <source>
        <dbReference type="ARBA" id="ARBA00004123"/>
    </source>
</evidence>
<feature type="compositionally biased region" description="Basic residues" evidence="4">
    <location>
        <begin position="553"/>
        <end position="562"/>
    </location>
</feature>
<feature type="region of interest" description="Disordered" evidence="4">
    <location>
        <begin position="610"/>
        <end position="830"/>
    </location>
</feature>
<feature type="compositionally biased region" description="Acidic residues" evidence="4">
    <location>
        <begin position="459"/>
        <end position="474"/>
    </location>
</feature>
<keyword evidence="7" id="KW-1185">Reference proteome</keyword>